<dbReference type="AlphaFoldDB" id="A0A183DMT4"/>
<evidence type="ECO:0000313" key="1">
    <source>
        <dbReference type="WBParaSite" id="GPUH_0001003601-mRNA-1"/>
    </source>
</evidence>
<name>A0A183DMT4_9BILA</name>
<protein>
    <submittedName>
        <fullName evidence="1">DUF1738 domain-containing protein</fullName>
    </submittedName>
</protein>
<reference evidence="1" key="1">
    <citation type="submission" date="2016-06" db="UniProtKB">
        <authorList>
            <consortium name="WormBaseParasite"/>
        </authorList>
    </citation>
    <scope>IDENTIFICATION</scope>
</reference>
<sequence>LIDSFSIIPPWALLCTSSTVRQNLYQMLCTRKGSVISHQIGTLQHASGVGFRTESNRANAANWAQSRHQPTENF</sequence>
<dbReference type="WBParaSite" id="GPUH_0001003601-mRNA-1">
    <property type="protein sequence ID" value="GPUH_0001003601-mRNA-1"/>
    <property type="gene ID" value="GPUH_0001003601"/>
</dbReference>
<organism evidence="1">
    <name type="scientific">Gongylonema pulchrum</name>
    <dbReference type="NCBI Taxonomy" id="637853"/>
    <lineage>
        <taxon>Eukaryota</taxon>
        <taxon>Metazoa</taxon>
        <taxon>Ecdysozoa</taxon>
        <taxon>Nematoda</taxon>
        <taxon>Chromadorea</taxon>
        <taxon>Rhabditida</taxon>
        <taxon>Spirurina</taxon>
        <taxon>Spiruromorpha</taxon>
        <taxon>Spiruroidea</taxon>
        <taxon>Gongylonematidae</taxon>
        <taxon>Gongylonema</taxon>
    </lineage>
</organism>
<proteinExistence type="predicted"/>
<accession>A0A183DMT4</accession>